<dbReference type="eggNOG" id="ENOG502S664">
    <property type="taxonomic scope" value="Eukaryota"/>
</dbReference>
<evidence type="ECO:0000313" key="1">
    <source>
        <dbReference type="EnsemblProtists" id="EOD24309"/>
    </source>
</evidence>
<dbReference type="RefSeq" id="XP_005776738.1">
    <property type="nucleotide sequence ID" value="XM_005776681.1"/>
</dbReference>
<protein>
    <recommendedName>
        <fullName evidence="3">TraB domain-containing protein</fullName>
    </recommendedName>
</protein>
<reference evidence="1" key="2">
    <citation type="submission" date="2024-10" db="UniProtKB">
        <authorList>
            <consortium name="EnsemblProtists"/>
        </authorList>
    </citation>
    <scope>IDENTIFICATION</scope>
</reference>
<dbReference type="PaxDb" id="2903-EOD24309"/>
<accession>A0A0D3JLC4</accession>
<evidence type="ECO:0008006" key="3">
    <source>
        <dbReference type="Google" id="ProtNLM"/>
    </source>
</evidence>
<keyword evidence="2" id="KW-1185">Reference proteome</keyword>
<dbReference type="Proteomes" id="UP000013827">
    <property type="component" value="Unassembled WGS sequence"/>
</dbReference>
<name>A0A0D3JLC4_EMIH1</name>
<organism evidence="1 2">
    <name type="scientific">Emiliania huxleyi (strain CCMP1516)</name>
    <dbReference type="NCBI Taxonomy" id="280463"/>
    <lineage>
        <taxon>Eukaryota</taxon>
        <taxon>Haptista</taxon>
        <taxon>Haptophyta</taxon>
        <taxon>Prymnesiophyceae</taxon>
        <taxon>Isochrysidales</taxon>
        <taxon>Noelaerhabdaceae</taxon>
        <taxon>Emiliania</taxon>
    </lineage>
</organism>
<dbReference type="HOGENOM" id="CLU_838017_0_0_1"/>
<proteinExistence type="predicted"/>
<dbReference type="KEGG" id="ehx:EMIHUDRAFT_238644"/>
<dbReference type="GeneID" id="17269860"/>
<dbReference type="EnsemblProtists" id="EOD24309">
    <property type="protein sequence ID" value="EOD24309"/>
    <property type="gene ID" value="EMIHUDRAFT_238644"/>
</dbReference>
<reference evidence="2" key="1">
    <citation type="journal article" date="2013" name="Nature">
        <title>Pan genome of the phytoplankton Emiliania underpins its global distribution.</title>
        <authorList>
            <person name="Read B.A."/>
            <person name="Kegel J."/>
            <person name="Klute M.J."/>
            <person name="Kuo A."/>
            <person name="Lefebvre S.C."/>
            <person name="Maumus F."/>
            <person name="Mayer C."/>
            <person name="Miller J."/>
            <person name="Monier A."/>
            <person name="Salamov A."/>
            <person name="Young J."/>
            <person name="Aguilar M."/>
            <person name="Claverie J.M."/>
            <person name="Frickenhaus S."/>
            <person name="Gonzalez K."/>
            <person name="Herman E.K."/>
            <person name="Lin Y.C."/>
            <person name="Napier J."/>
            <person name="Ogata H."/>
            <person name="Sarno A.F."/>
            <person name="Shmutz J."/>
            <person name="Schroeder D."/>
            <person name="de Vargas C."/>
            <person name="Verret F."/>
            <person name="von Dassow P."/>
            <person name="Valentin K."/>
            <person name="Van de Peer Y."/>
            <person name="Wheeler G."/>
            <person name="Dacks J.B."/>
            <person name="Delwiche C.F."/>
            <person name="Dyhrman S.T."/>
            <person name="Glockner G."/>
            <person name="John U."/>
            <person name="Richards T."/>
            <person name="Worden A.Z."/>
            <person name="Zhang X."/>
            <person name="Grigoriev I.V."/>
            <person name="Allen A.E."/>
            <person name="Bidle K."/>
            <person name="Borodovsky M."/>
            <person name="Bowler C."/>
            <person name="Brownlee C."/>
            <person name="Cock J.M."/>
            <person name="Elias M."/>
            <person name="Gladyshev V.N."/>
            <person name="Groth M."/>
            <person name="Guda C."/>
            <person name="Hadaegh A."/>
            <person name="Iglesias-Rodriguez M.D."/>
            <person name="Jenkins J."/>
            <person name="Jones B.M."/>
            <person name="Lawson T."/>
            <person name="Leese F."/>
            <person name="Lindquist E."/>
            <person name="Lobanov A."/>
            <person name="Lomsadze A."/>
            <person name="Malik S.B."/>
            <person name="Marsh M.E."/>
            <person name="Mackinder L."/>
            <person name="Mock T."/>
            <person name="Mueller-Roeber B."/>
            <person name="Pagarete A."/>
            <person name="Parker M."/>
            <person name="Probert I."/>
            <person name="Quesneville H."/>
            <person name="Raines C."/>
            <person name="Rensing S.A."/>
            <person name="Riano-Pachon D.M."/>
            <person name="Richier S."/>
            <person name="Rokitta S."/>
            <person name="Shiraiwa Y."/>
            <person name="Soanes D.M."/>
            <person name="van der Giezen M."/>
            <person name="Wahlund T.M."/>
            <person name="Williams B."/>
            <person name="Wilson W."/>
            <person name="Wolfe G."/>
            <person name="Wurch L.L."/>
        </authorList>
    </citation>
    <scope>NUCLEOTIDE SEQUENCE</scope>
</reference>
<sequence>MHHLLLASLSVRSPQVLRLRDATTGQQVSLVGTVHYNPASVARAKEEVALASKRDRSLGAVVVESCTSRWTTSLEKAPPGSLIANLVCSEMQGAAGVALQKGVPIMLGDADAGAFLPRVRQLAQQSVRDLVSPFAGGWAAIVQDFGRTLPGTLNPADVAGSELLLEGERPIGIQDFLKPEMLVGFLFSLIRYPAAFALKAPLPFAALAAFLYALEALQGAARAGPTGWVLVARLLLVAFLEERNAELARSIRRAAAEKDAPVVAILGGLHVNGVARLLLSEATPDADSLAYDRVADGVWWEPPPEVDASKWL</sequence>
<evidence type="ECO:0000313" key="2">
    <source>
        <dbReference type="Proteomes" id="UP000013827"/>
    </source>
</evidence>
<dbReference type="AlphaFoldDB" id="A0A0D3JLC4"/>